<dbReference type="SUPFAM" id="SSF48652">
    <property type="entry name" value="Tetraspanin"/>
    <property type="match status" value="1"/>
</dbReference>
<dbReference type="Pfam" id="PF00335">
    <property type="entry name" value="Tetraspanin"/>
    <property type="match status" value="1"/>
</dbReference>
<dbReference type="InterPro" id="IPR008952">
    <property type="entry name" value="Tetraspanin_EC2_sf"/>
</dbReference>
<evidence type="ECO:0008006" key="8">
    <source>
        <dbReference type="Google" id="ProtNLM"/>
    </source>
</evidence>
<comment type="subcellular location">
    <subcellularLocation>
        <location evidence="1">Membrane</location>
        <topology evidence="1">Multi-pass membrane protein</topology>
    </subcellularLocation>
</comment>
<reference evidence="6" key="3">
    <citation type="submission" date="2025-09" db="UniProtKB">
        <authorList>
            <consortium name="Ensembl"/>
        </authorList>
    </citation>
    <scope>IDENTIFICATION</scope>
</reference>
<dbReference type="Gene3D" id="1.10.1450.10">
    <property type="entry name" value="Tetraspanin"/>
    <property type="match status" value="1"/>
</dbReference>
<organism evidence="6 7">
    <name type="scientific">Nothobranchius furzeri</name>
    <name type="common">Turquoise killifish</name>
    <dbReference type="NCBI Taxonomy" id="105023"/>
    <lineage>
        <taxon>Eukaryota</taxon>
        <taxon>Metazoa</taxon>
        <taxon>Chordata</taxon>
        <taxon>Craniata</taxon>
        <taxon>Vertebrata</taxon>
        <taxon>Euteleostomi</taxon>
        <taxon>Actinopterygii</taxon>
        <taxon>Neopterygii</taxon>
        <taxon>Teleostei</taxon>
        <taxon>Neoteleostei</taxon>
        <taxon>Acanthomorphata</taxon>
        <taxon>Ovalentaria</taxon>
        <taxon>Atherinomorphae</taxon>
        <taxon>Cyprinodontiformes</taxon>
        <taxon>Nothobranchiidae</taxon>
        <taxon>Nothobranchius</taxon>
    </lineage>
</organism>
<keyword evidence="3 5" id="KW-1133">Transmembrane helix</keyword>
<dbReference type="InterPro" id="IPR018499">
    <property type="entry name" value="Tetraspanin/Peripherin"/>
</dbReference>
<sequence>MAKVHICLRWSYTVLISVMGIISLLLLGLLASIQGSLQNDAKEYGVSVGFVICYVFLSITLLFTLIGGFGISADKQWALMVFAAGTILRSLFLLFLIFSSLAFRHEMENKPKEVFLRFLHLTRSEESESSFTSEIQNIFHCCGLESYTEWGNDIPESCVCTEGSTNKCTNVSVELQTTMIHSEPCLPVLIQLAKDVLVALTGILLGQTLFTVLPTVLCIAILCQMNKKNSACHHDPRLSRTTSLACSLYLLRPNLTLIHASLRLCPYLSITLVTPPHSFRLIKMVNCLTVFGVFTGPLRLGHDKLK</sequence>
<proteinExistence type="predicted"/>
<dbReference type="Ensembl" id="ENSNFUT00015034098.1">
    <property type="protein sequence ID" value="ENSNFUP00015032625.1"/>
    <property type="gene ID" value="ENSNFUG00015015990.1"/>
</dbReference>
<evidence type="ECO:0000256" key="4">
    <source>
        <dbReference type="ARBA" id="ARBA00023136"/>
    </source>
</evidence>
<keyword evidence="4 5" id="KW-0472">Membrane</keyword>
<feature type="transmembrane region" description="Helical" evidence="5">
    <location>
        <begin position="45"/>
        <end position="71"/>
    </location>
</feature>
<evidence type="ECO:0000256" key="3">
    <source>
        <dbReference type="ARBA" id="ARBA00022989"/>
    </source>
</evidence>
<feature type="transmembrane region" description="Helical" evidence="5">
    <location>
        <begin position="12"/>
        <end position="33"/>
    </location>
</feature>
<evidence type="ECO:0000256" key="2">
    <source>
        <dbReference type="ARBA" id="ARBA00022692"/>
    </source>
</evidence>
<name>A0A8C6MDG7_NOTFU</name>
<feature type="transmembrane region" description="Helical" evidence="5">
    <location>
        <begin position="196"/>
        <end position="222"/>
    </location>
</feature>
<evidence type="ECO:0000313" key="6">
    <source>
        <dbReference type="Ensembl" id="ENSNFUP00015032625.1"/>
    </source>
</evidence>
<keyword evidence="7" id="KW-1185">Reference proteome</keyword>
<evidence type="ECO:0000256" key="5">
    <source>
        <dbReference type="SAM" id="Phobius"/>
    </source>
</evidence>
<dbReference type="GeneTree" id="ENSGT00940000174996"/>
<evidence type="ECO:0000256" key="1">
    <source>
        <dbReference type="ARBA" id="ARBA00004141"/>
    </source>
</evidence>
<reference evidence="6" key="1">
    <citation type="submission" date="2014-08" db="EMBL/GenBank/DDBJ databases">
        <authorList>
            <person name="Senf B."/>
            <person name="Petzold A."/>
            <person name="Downie B.R."/>
            <person name="Koch P."/>
            <person name="Platzer M."/>
        </authorList>
    </citation>
    <scope>NUCLEOTIDE SEQUENCE [LARGE SCALE GENOMIC DNA]</scope>
    <source>
        <strain evidence="6">GRZ</strain>
    </source>
</reference>
<dbReference type="Proteomes" id="UP000694548">
    <property type="component" value="Chromosome sgr01"/>
</dbReference>
<feature type="transmembrane region" description="Helical" evidence="5">
    <location>
        <begin position="77"/>
        <end position="103"/>
    </location>
</feature>
<gene>
    <name evidence="6" type="primary">LOC107384561</name>
</gene>
<evidence type="ECO:0000313" key="7">
    <source>
        <dbReference type="Proteomes" id="UP000694548"/>
    </source>
</evidence>
<dbReference type="AlphaFoldDB" id="A0A8C6MDG7"/>
<keyword evidence="2 5" id="KW-0812">Transmembrane</keyword>
<accession>A0A8C6MDG7</accession>
<reference evidence="6" key="2">
    <citation type="submission" date="2025-08" db="UniProtKB">
        <authorList>
            <consortium name="Ensembl"/>
        </authorList>
    </citation>
    <scope>IDENTIFICATION</scope>
</reference>
<dbReference type="GO" id="GO:0016020">
    <property type="term" value="C:membrane"/>
    <property type="evidence" value="ECO:0007669"/>
    <property type="project" value="UniProtKB-SubCell"/>
</dbReference>
<protein>
    <recommendedName>
        <fullName evidence="8">Tetraspanin</fullName>
    </recommendedName>
</protein>